<name>A0A0G4FUR4_9ALVE</name>
<dbReference type="HAMAP" id="MF_01974">
    <property type="entry name" value="MetAP_1"/>
    <property type="match status" value="1"/>
</dbReference>
<dbReference type="GO" id="GO:0006508">
    <property type="term" value="P:proteolysis"/>
    <property type="evidence" value="ECO:0007669"/>
    <property type="project" value="UniProtKB-KW"/>
</dbReference>
<feature type="chain" id="PRO_5005189554" description="Methionine aminopeptidase" evidence="8">
    <location>
        <begin position="26"/>
        <end position="382"/>
    </location>
</feature>
<keyword evidence="2 5" id="KW-0645">Protease</keyword>
<feature type="binding site" evidence="5">
    <location>
        <position position="272"/>
    </location>
    <ligand>
        <name>substrate</name>
    </ligand>
</feature>
<dbReference type="InterPro" id="IPR002467">
    <property type="entry name" value="Pept_M24A_MAP1"/>
</dbReference>
<feature type="binding site" evidence="5">
    <location>
        <position position="168"/>
    </location>
    <ligand>
        <name>substrate</name>
    </ligand>
</feature>
<comment type="function">
    <text evidence="6">Cotranslationally removes the N-terminal methionine from nascent proteins. The N-terminal methionine is often cleaved when the second residue in the primary sequence is small and uncharged (Met-Ala-, Cys, Gly, Pro, Ser, Thr, or Val).</text>
</comment>
<evidence type="ECO:0000313" key="10">
    <source>
        <dbReference type="EMBL" id="CEM18626.1"/>
    </source>
</evidence>
<feature type="binding site" evidence="5">
    <location>
        <position position="185"/>
    </location>
    <ligand>
        <name>a divalent metal cation</name>
        <dbReference type="ChEBI" id="CHEBI:60240"/>
        <label>1</label>
    </ligand>
</feature>
<organism evidence="10">
    <name type="scientific">Chromera velia CCMP2878</name>
    <dbReference type="NCBI Taxonomy" id="1169474"/>
    <lineage>
        <taxon>Eukaryota</taxon>
        <taxon>Sar</taxon>
        <taxon>Alveolata</taxon>
        <taxon>Colpodellida</taxon>
        <taxon>Chromeraceae</taxon>
        <taxon>Chromera</taxon>
    </lineage>
</organism>
<dbReference type="GO" id="GO:0004239">
    <property type="term" value="F:initiator methionyl aminopeptidase activity"/>
    <property type="evidence" value="ECO:0007669"/>
    <property type="project" value="UniProtKB-UniRule"/>
</dbReference>
<dbReference type="PRINTS" id="PR00599">
    <property type="entry name" value="MAPEPTIDASE"/>
</dbReference>
<feature type="binding site" evidence="5">
    <location>
        <position position="329"/>
    </location>
    <ligand>
        <name>a divalent metal cation</name>
        <dbReference type="ChEBI" id="CHEBI:60240"/>
        <label>2</label>
        <note>catalytic</note>
    </ligand>
</feature>
<dbReference type="InterPro" id="IPR001714">
    <property type="entry name" value="Pept_M24_MAP"/>
</dbReference>
<protein>
    <recommendedName>
        <fullName evidence="6">Methionine aminopeptidase</fullName>
        <ecNumber evidence="6">3.4.11.18</ecNumber>
    </recommendedName>
</protein>
<dbReference type="PANTHER" id="PTHR43330:SF7">
    <property type="entry name" value="METHIONINE AMINOPEPTIDASE 1"/>
    <property type="match status" value="1"/>
</dbReference>
<dbReference type="EC" id="3.4.11.18" evidence="6"/>
<feature type="binding site" evidence="5">
    <location>
        <position position="196"/>
    </location>
    <ligand>
        <name>a divalent metal cation</name>
        <dbReference type="ChEBI" id="CHEBI:60240"/>
        <label>1</label>
    </ligand>
</feature>
<feature type="signal peptide" evidence="8">
    <location>
        <begin position="1"/>
        <end position="25"/>
    </location>
</feature>
<dbReference type="AlphaFoldDB" id="A0A0G4FUR4"/>
<proteinExistence type="inferred from homology"/>
<evidence type="ECO:0000256" key="8">
    <source>
        <dbReference type="SAM" id="SignalP"/>
    </source>
</evidence>
<dbReference type="GO" id="GO:0005829">
    <property type="term" value="C:cytosol"/>
    <property type="evidence" value="ECO:0007669"/>
    <property type="project" value="TreeGrafter"/>
</dbReference>
<keyword evidence="8" id="KW-0732">Signal</keyword>
<evidence type="ECO:0000256" key="5">
    <source>
        <dbReference type="HAMAP-Rule" id="MF_03174"/>
    </source>
</evidence>
<dbReference type="NCBIfam" id="TIGR00500">
    <property type="entry name" value="met_pdase_I"/>
    <property type="match status" value="1"/>
</dbReference>
<evidence type="ECO:0000256" key="7">
    <source>
        <dbReference type="SAM" id="MobiDB-lite"/>
    </source>
</evidence>
<evidence type="ECO:0000256" key="1">
    <source>
        <dbReference type="ARBA" id="ARBA00022438"/>
    </source>
</evidence>
<feature type="binding site" evidence="5">
    <location>
        <position position="196"/>
    </location>
    <ligand>
        <name>a divalent metal cation</name>
        <dbReference type="ChEBI" id="CHEBI:60240"/>
        <label>2</label>
        <note>catalytic</note>
    </ligand>
</feature>
<feature type="binding site" evidence="5">
    <location>
        <position position="298"/>
    </location>
    <ligand>
        <name>a divalent metal cation</name>
        <dbReference type="ChEBI" id="CHEBI:60240"/>
        <label>2</label>
        <note>catalytic</note>
    </ligand>
</feature>
<evidence type="ECO:0000256" key="3">
    <source>
        <dbReference type="ARBA" id="ARBA00022723"/>
    </source>
</evidence>
<dbReference type="Gene3D" id="3.90.230.10">
    <property type="entry name" value="Creatinase/methionine aminopeptidase superfamily"/>
    <property type="match status" value="1"/>
</dbReference>
<sequence length="382" mass="41855">MGMFERTLHPFLSLCLLSLPSVVEPFSALRFPYTGSVRPGAVAPEREVPAEIPRPPYVEGWEGGQKEGGGPRSRFPGGVPGIGAIRGTLPFGIDVKSEGDAEKMRVVGRIAREVLDEAGRAVRPGISTDEIDGIVHAETIKRRAYPSPLNYRGFPKSVCTSVNEIVVHGIPDSRLLKEGDIVNIDVTCFFDGFHGDCSETFLVGEVDEAGRNLVKTTFDCFQAAIDRCSPGTKYNQIGAAIEDWIDEVNIREGTSYSSVREFRGHGIGREFHCDPKIWHFRHRDWGSPMKAGHTFTIEPAINEGTNELIRWPDGWTAATADGKRSAQFEHTMLVTPGGAELLTGKVETSPLYFWEEEERQQGGGVEGQGSLKGRAREKGVAS</sequence>
<feature type="binding site" evidence="5">
    <location>
        <position position="329"/>
    </location>
    <ligand>
        <name>a divalent metal cation</name>
        <dbReference type="ChEBI" id="CHEBI:60240"/>
        <label>1</label>
    </ligand>
</feature>
<dbReference type="PANTHER" id="PTHR43330">
    <property type="entry name" value="METHIONINE AMINOPEPTIDASE"/>
    <property type="match status" value="1"/>
</dbReference>
<dbReference type="CDD" id="cd01086">
    <property type="entry name" value="MetAP1"/>
    <property type="match status" value="1"/>
</dbReference>
<dbReference type="PROSITE" id="PS00680">
    <property type="entry name" value="MAP_1"/>
    <property type="match status" value="1"/>
</dbReference>
<comment type="catalytic activity">
    <reaction evidence="5 6">
        <text>Release of N-terminal amino acids, preferentially methionine, from peptides and arylamides.</text>
        <dbReference type="EC" id="3.4.11.18"/>
    </reaction>
</comment>
<feature type="domain" description="Peptidase M24" evidence="9">
    <location>
        <begin position="102"/>
        <end position="335"/>
    </location>
</feature>
<comment type="cofactor">
    <cofactor evidence="5">
        <name>Co(2+)</name>
        <dbReference type="ChEBI" id="CHEBI:48828"/>
    </cofactor>
    <cofactor evidence="5">
        <name>Zn(2+)</name>
        <dbReference type="ChEBI" id="CHEBI:29105"/>
    </cofactor>
    <cofactor evidence="5">
        <name>Mn(2+)</name>
        <dbReference type="ChEBI" id="CHEBI:29035"/>
    </cofactor>
    <cofactor evidence="5">
        <name>Fe(2+)</name>
        <dbReference type="ChEBI" id="CHEBI:29033"/>
    </cofactor>
    <text evidence="5">Binds 2 divalent metal cations per subunit. Has a high-affinity and a low affinity metal-binding site. The true nature of the physiological cofactor is under debate. The enzyme is active with cobalt, zinc, manganese or divalent iron ions. Most likely, methionine aminopeptidases function as mononuclear Fe(2+)-metalloproteases under physiological conditions, and the catalytically relevant metal-binding site has been assigned to the histidine-containing high-affinity site.</text>
</comment>
<dbReference type="SUPFAM" id="SSF55920">
    <property type="entry name" value="Creatinase/aminopeptidase"/>
    <property type="match status" value="1"/>
</dbReference>
<reference evidence="10" key="1">
    <citation type="submission" date="2014-11" db="EMBL/GenBank/DDBJ databases">
        <authorList>
            <person name="Otto D Thomas"/>
            <person name="Naeem Raeece"/>
        </authorList>
    </citation>
    <scope>NUCLEOTIDE SEQUENCE</scope>
</reference>
<keyword evidence="3 5" id="KW-0479">Metal-binding</keyword>
<evidence type="ECO:0000259" key="9">
    <source>
        <dbReference type="Pfam" id="PF00557"/>
    </source>
</evidence>
<feature type="region of interest" description="Disordered" evidence="7">
    <location>
        <begin position="53"/>
        <end position="74"/>
    </location>
</feature>
<dbReference type="VEuPathDB" id="CryptoDB:Cvel_18861"/>
<evidence type="ECO:0000256" key="2">
    <source>
        <dbReference type="ARBA" id="ARBA00022670"/>
    </source>
</evidence>
<dbReference type="GO" id="GO:0070006">
    <property type="term" value="F:metalloaminopeptidase activity"/>
    <property type="evidence" value="ECO:0007669"/>
    <property type="project" value="UniProtKB-UniRule"/>
</dbReference>
<keyword evidence="1 5" id="KW-0031">Aminopeptidase</keyword>
<accession>A0A0G4FUR4</accession>
<feature type="binding site" evidence="5">
    <location>
        <position position="265"/>
    </location>
    <ligand>
        <name>a divalent metal cation</name>
        <dbReference type="ChEBI" id="CHEBI:60240"/>
        <label>2</label>
        <note>catalytic</note>
    </ligand>
</feature>
<comment type="similarity">
    <text evidence="5">Belongs to the peptidase M24A family. Methionine aminopeptidase type 1 subfamily.</text>
</comment>
<gene>
    <name evidence="10" type="ORF">Cvel_18861</name>
</gene>
<evidence type="ECO:0000256" key="6">
    <source>
        <dbReference type="RuleBase" id="RU003653"/>
    </source>
</evidence>
<dbReference type="EMBL" id="CDMZ01000647">
    <property type="protein sequence ID" value="CEM18626.1"/>
    <property type="molecule type" value="Genomic_DNA"/>
</dbReference>
<keyword evidence="4 5" id="KW-0378">Hydrolase</keyword>
<dbReference type="PhylomeDB" id="A0A0G4FUR4"/>
<dbReference type="Pfam" id="PF00557">
    <property type="entry name" value="Peptidase_M24"/>
    <property type="match status" value="1"/>
</dbReference>
<dbReference type="GO" id="GO:0046872">
    <property type="term" value="F:metal ion binding"/>
    <property type="evidence" value="ECO:0007669"/>
    <property type="project" value="UniProtKB-UniRule"/>
</dbReference>
<feature type="region of interest" description="Disordered" evidence="7">
    <location>
        <begin position="357"/>
        <end position="382"/>
    </location>
</feature>
<feature type="compositionally biased region" description="Gly residues" evidence="7">
    <location>
        <begin position="61"/>
        <end position="71"/>
    </location>
</feature>
<dbReference type="InterPro" id="IPR000994">
    <property type="entry name" value="Pept_M24"/>
</dbReference>
<dbReference type="InterPro" id="IPR036005">
    <property type="entry name" value="Creatinase/aminopeptidase-like"/>
</dbReference>
<evidence type="ECO:0000256" key="4">
    <source>
        <dbReference type="ARBA" id="ARBA00022801"/>
    </source>
</evidence>